<dbReference type="EMBL" id="CP069040">
    <property type="protein sequence ID" value="QRD05470.1"/>
    <property type="molecule type" value="Genomic_DNA"/>
</dbReference>
<accession>A0A7U2I913</accession>
<dbReference type="AlphaFoldDB" id="A0A7U2I913"/>
<dbReference type="PANTHER" id="PTHR46223:SF3">
    <property type="entry name" value="HISTONE-LYSINE N-METHYLTRANSFERASE SET-23"/>
    <property type="match status" value="1"/>
</dbReference>
<evidence type="ECO:0000313" key="10">
    <source>
        <dbReference type="EMBL" id="QRD05470.1"/>
    </source>
</evidence>
<reference evidence="11" key="1">
    <citation type="journal article" date="2021" name="BMC Genomics">
        <title>Chromosome-level genome assembly and manually-curated proteome of model necrotroph Parastagonospora nodorum Sn15 reveals a genome-wide trove of candidate effector homologs, and redundancy of virulence-related functions within an accessory chromosome.</title>
        <authorList>
            <person name="Bertazzoni S."/>
            <person name="Jones D.A.B."/>
            <person name="Phan H.T."/>
            <person name="Tan K.-C."/>
            <person name="Hane J.K."/>
        </authorList>
    </citation>
    <scope>NUCLEOTIDE SEQUENCE [LARGE SCALE GENOMIC DNA]</scope>
    <source>
        <strain evidence="11">SN15 / ATCC MYA-4574 / FGSC 10173)</strain>
    </source>
</reference>
<dbReference type="InterPro" id="IPR001214">
    <property type="entry name" value="SET_dom"/>
</dbReference>
<keyword evidence="7" id="KW-0862">Zinc</keyword>
<dbReference type="OMA" id="CEDCEQK"/>
<dbReference type="PANTHER" id="PTHR46223">
    <property type="entry name" value="HISTONE-LYSINE N-METHYLTRANSFERASE SUV39H"/>
    <property type="match status" value="1"/>
</dbReference>
<dbReference type="InterPro" id="IPR050973">
    <property type="entry name" value="H3K9_Histone-Lys_N-MTase"/>
</dbReference>
<dbReference type="GO" id="GO:0005694">
    <property type="term" value="C:chromosome"/>
    <property type="evidence" value="ECO:0007669"/>
    <property type="project" value="UniProtKB-SubCell"/>
</dbReference>
<evidence type="ECO:0000256" key="4">
    <source>
        <dbReference type="ARBA" id="ARBA00022679"/>
    </source>
</evidence>
<keyword evidence="2" id="KW-0158">Chromosome</keyword>
<evidence type="ECO:0000256" key="5">
    <source>
        <dbReference type="ARBA" id="ARBA00022691"/>
    </source>
</evidence>
<dbReference type="GO" id="GO:0046872">
    <property type="term" value="F:metal ion binding"/>
    <property type="evidence" value="ECO:0007669"/>
    <property type="project" value="UniProtKB-KW"/>
</dbReference>
<dbReference type="Proteomes" id="UP000663193">
    <property type="component" value="Chromosome 18"/>
</dbReference>
<feature type="region of interest" description="Disordered" evidence="8">
    <location>
        <begin position="386"/>
        <end position="433"/>
    </location>
</feature>
<evidence type="ECO:0000259" key="9">
    <source>
        <dbReference type="PROSITE" id="PS50280"/>
    </source>
</evidence>
<organism evidence="10 11">
    <name type="scientific">Phaeosphaeria nodorum (strain SN15 / ATCC MYA-4574 / FGSC 10173)</name>
    <name type="common">Glume blotch fungus</name>
    <name type="synonym">Parastagonospora nodorum</name>
    <dbReference type="NCBI Taxonomy" id="321614"/>
    <lineage>
        <taxon>Eukaryota</taxon>
        <taxon>Fungi</taxon>
        <taxon>Dikarya</taxon>
        <taxon>Ascomycota</taxon>
        <taxon>Pezizomycotina</taxon>
        <taxon>Dothideomycetes</taxon>
        <taxon>Pleosporomycetidae</taxon>
        <taxon>Pleosporales</taxon>
        <taxon>Pleosporineae</taxon>
        <taxon>Phaeosphaeriaceae</taxon>
        <taxon>Parastagonospora</taxon>
    </lineage>
</organism>
<gene>
    <name evidence="10" type="ORF">JI435_154530</name>
</gene>
<keyword evidence="4" id="KW-0808">Transferase</keyword>
<keyword evidence="5" id="KW-0949">S-adenosyl-L-methionine</keyword>
<keyword evidence="3" id="KW-0489">Methyltransferase</keyword>
<evidence type="ECO:0000256" key="3">
    <source>
        <dbReference type="ARBA" id="ARBA00022603"/>
    </source>
</evidence>
<evidence type="ECO:0000256" key="1">
    <source>
        <dbReference type="ARBA" id="ARBA00004286"/>
    </source>
</evidence>
<dbReference type="SUPFAM" id="SSF82199">
    <property type="entry name" value="SET domain"/>
    <property type="match status" value="1"/>
</dbReference>
<dbReference type="Gene3D" id="2.170.270.10">
    <property type="entry name" value="SET domain"/>
    <property type="match status" value="1"/>
</dbReference>
<evidence type="ECO:0000256" key="2">
    <source>
        <dbReference type="ARBA" id="ARBA00022454"/>
    </source>
</evidence>
<evidence type="ECO:0000313" key="11">
    <source>
        <dbReference type="Proteomes" id="UP000663193"/>
    </source>
</evidence>
<comment type="subcellular location">
    <subcellularLocation>
        <location evidence="1">Chromosome</location>
    </subcellularLocation>
</comment>
<evidence type="ECO:0000256" key="7">
    <source>
        <dbReference type="ARBA" id="ARBA00022833"/>
    </source>
</evidence>
<proteinExistence type="predicted"/>
<keyword evidence="6" id="KW-0479">Metal-binding</keyword>
<protein>
    <recommendedName>
        <fullName evidence="9">SET domain-containing protein</fullName>
    </recommendedName>
</protein>
<evidence type="ECO:0000256" key="8">
    <source>
        <dbReference type="SAM" id="MobiDB-lite"/>
    </source>
</evidence>
<evidence type="ECO:0000256" key="6">
    <source>
        <dbReference type="ARBA" id="ARBA00022723"/>
    </source>
</evidence>
<name>A0A7U2I913_PHANO</name>
<dbReference type="OrthoDB" id="308383at2759"/>
<dbReference type="SMART" id="SM00317">
    <property type="entry name" value="SET"/>
    <property type="match status" value="1"/>
</dbReference>
<dbReference type="Pfam" id="PF00856">
    <property type="entry name" value="SET"/>
    <property type="match status" value="1"/>
</dbReference>
<dbReference type="GO" id="GO:0032259">
    <property type="term" value="P:methylation"/>
    <property type="evidence" value="ECO:0007669"/>
    <property type="project" value="UniProtKB-KW"/>
</dbReference>
<sequence>MATILPTQEAALKVIAARVKRQSMESSDLSTDDITDYLRKIYDPKMVSSPRYFYSQDEYGMPIAKIPNANNSGVFCTVADSNTFEARDWMKANKLPKDFRGRIWPPKRLAHLTGSPRLSDVCVGCGQKDKPCPNGSCSPQSSSDRDREFWLQNILLRQVEDRGVGAFAREAVQSSLDIGELAGKVLTKGQGAQDSIYNTEISIGISPGVNHAWVDLTHTGSVTRYLNHSCEPNCDFYEGRCGEHYRLVWVSTNRAISKGEELTVNYGPEWFKGPKDRCLCGKRNCENPPLETAPVTPRHAAARPTAACSTSKIKTEEGPLRTCEDCEQKKGKHSGLSDNQPICKACRQREKDANTVYTCVVCEFVKTGRYQGGKARPKCRKCWDRTKDDEKEEEGDAGTAGPARQTAKTKRLHTEDDDYEEPPSRMRKKPRKN</sequence>
<dbReference type="InterPro" id="IPR046341">
    <property type="entry name" value="SET_dom_sf"/>
</dbReference>
<dbReference type="VEuPathDB" id="FungiDB:JI435_154530"/>
<dbReference type="GO" id="GO:0008168">
    <property type="term" value="F:methyltransferase activity"/>
    <property type="evidence" value="ECO:0007669"/>
    <property type="project" value="UniProtKB-KW"/>
</dbReference>
<keyword evidence="11" id="KW-1185">Reference proteome</keyword>
<dbReference type="PROSITE" id="PS50280">
    <property type="entry name" value="SET"/>
    <property type="match status" value="1"/>
</dbReference>
<feature type="domain" description="SET" evidence="9">
    <location>
        <begin position="152"/>
        <end position="267"/>
    </location>
</feature>